<evidence type="ECO:0000313" key="3">
    <source>
        <dbReference type="WBParaSite" id="nRc.2.0.1.t36754-RA"/>
    </source>
</evidence>
<protein>
    <submittedName>
        <fullName evidence="3">Uncharacterized protein</fullName>
    </submittedName>
</protein>
<sequence>MKKGRPKKPKLTNNCCSYKGPEQAPRRRKMTKKKCETTLFWPTSTNKREGTTSLLSYDQLAEIQQAVIQIYNTNN</sequence>
<dbReference type="Proteomes" id="UP000887565">
    <property type="component" value="Unplaced"/>
</dbReference>
<feature type="region of interest" description="Disordered" evidence="1">
    <location>
        <begin position="1"/>
        <end position="31"/>
    </location>
</feature>
<dbReference type="WBParaSite" id="nRc.2.0.1.t36754-RA">
    <property type="protein sequence ID" value="nRc.2.0.1.t36754-RA"/>
    <property type="gene ID" value="nRc.2.0.1.g36754"/>
</dbReference>
<evidence type="ECO:0000256" key="1">
    <source>
        <dbReference type="SAM" id="MobiDB-lite"/>
    </source>
</evidence>
<feature type="compositionally biased region" description="Basic residues" evidence="1">
    <location>
        <begin position="1"/>
        <end position="10"/>
    </location>
</feature>
<dbReference type="AlphaFoldDB" id="A0A915KFL0"/>
<proteinExistence type="predicted"/>
<name>A0A915KFL0_ROMCU</name>
<organism evidence="2 3">
    <name type="scientific">Romanomermis culicivorax</name>
    <name type="common">Nematode worm</name>
    <dbReference type="NCBI Taxonomy" id="13658"/>
    <lineage>
        <taxon>Eukaryota</taxon>
        <taxon>Metazoa</taxon>
        <taxon>Ecdysozoa</taxon>
        <taxon>Nematoda</taxon>
        <taxon>Enoplea</taxon>
        <taxon>Dorylaimia</taxon>
        <taxon>Mermithida</taxon>
        <taxon>Mermithoidea</taxon>
        <taxon>Mermithidae</taxon>
        <taxon>Romanomermis</taxon>
    </lineage>
</organism>
<evidence type="ECO:0000313" key="2">
    <source>
        <dbReference type="Proteomes" id="UP000887565"/>
    </source>
</evidence>
<keyword evidence="2" id="KW-1185">Reference proteome</keyword>
<accession>A0A915KFL0</accession>
<reference evidence="3" key="1">
    <citation type="submission" date="2022-11" db="UniProtKB">
        <authorList>
            <consortium name="WormBaseParasite"/>
        </authorList>
    </citation>
    <scope>IDENTIFICATION</scope>
</reference>